<gene>
    <name evidence="1" type="ORF">BVRB_3g070650</name>
</gene>
<evidence type="ECO:0000313" key="1">
    <source>
        <dbReference type="EMBL" id="KMS98582.1"/>
    </source>
</evidence>
<dbReference type="Proteomes" id="UP000035740">
    <property type="component" value="Unassembled WGS sequence"/>
</dbReference>
<dbReference type="AlphaFoldDB" id="A0A0J8BF19"/>
<proteinExistence type="predicted"/>
<sequence length="67" mass="7671">MNVNMLINCKKERLGTVMECTKSLEIMIQLSRIKLSVLFAILLTDVLTLSSMSSLKRPLYHKQSEDN</sequence>
<protein>
    <submittedName>
        <fullName evidence="1">Uncharacterized protein</fullName>
    </submittedName>
</protein>
<evidence type="ECO:0000313" key="2">
    <source>
        <dbReference type="Proteomes" id="UP000035740"/>
    </source>
</evidence>
<keyword evidence="2" id="KW-1185">Reference proteome</keyword>
<reference evidence="1 2" key="1">
    <citation type="journal article" date="2014" name="Nature">
        <title>The genome of the recently domesticated crop plant sugar beet (Beta vulgaris).</title>
        <authorList>
            <person name="Dohm J.C."/>
            <person name="Minoche A.E."/>
            <person name="Holtgrawe D."/>
            <person name="Capella-Gutierrez S."/>
            <person name="Zakrzewski F."/>
            <person name="Tafer H."/>
            <person name="Rupp O."/>
            <person name="Sorensen T.R."/>
            <person name="Stracke R."/>
            <person name="Reinhardt R."/>
            <person name="Goesmann A."/>
            <person name="Kraft T."/>
            <person name="Schulz B."/>
            <person name="Stadler P.F."/>
            <person name="Schmidt T."/>
            <person name="Gabaldon T."/>
            <person name="Lehrach H."/>
            <person name="Weisshaar B."/>
            <person name="Himmelbauer H."/>
        </authorList>
    </citation>
    <scope>NUCLEOTIDE SEQUENCE [LARGE SCALE GENOMIC DNA]</scope>
    <source>
        <tissue evidence="1">Taproot</tissue>
    </source>
</reference>
<accession>A0A0J8BF19</accession>
<organism evidence="1 2">
    <name type="scientific">Beta vulgaris subsp. vulgaris</name>
    <name type="common">Beet</name>
    <dbReference type="NCBI Taxonomy" id="3555"/>
    <lineage>
        <taxon>Eukaryota</taxon>
        <taxon>Viridiplantae</taxon>
        <taxon>Streptophyta</taxon>
        <taxon>Embryophyta</taxon>
        <taxon>Tracheophyta</taxon>
        <taxon>Spermatophyta</taxon>
        <taxon>Magnoliopsida</taxon>
        <taxon>eudicotyledons</taxon>
        <taxon>Gunneridae</taxon>
        <taxon>Pentapetalae</taxon>
        <taxon>Caryophyllales</taxon>
        <taxon>Chenopodiaceae</taxon>
        <taxon>Betoideae</taxon>
        <taxon>Beta</taxon>
    </lineage>
</organism>
<name>A0A0J8BF19_BETVV</name>
<dbReference type="Gramene" id="KMS98582">
    <property type="protein sequence ID" value="KMS98582"/>
    <property type="gene ID" value="BVRB_3g070650"/>
</dbReference>
<dbReference type="EMBL" id="KQ090250">
    <property type="protein sequence ID" value="KMS98582.1"/>
    <property type="molecule type" value="Genomic_DNA"/>
</dbReference>